<dbReference type="OrthoDB" id="9758472at2"/>
<dbReference type="InterPro" id="IPR039426">
    <property type="entry name" value="TonB-dep_rcpt-like"/>
</dbReference>
<protein>
    <submittedName>
        <fullName evidence="14">TonB-dependent receptor</fullName>
    </submittedName>
</protein>
<keyword evidence="2 8" id="KW-0813">Transport</keyword>
<feature type="domain" description="TonB-dependent receptor-like beta-barrel" evidence="12">
    <location>
        <begin position="386"/>
        <end position="820"/>
    </location>
</feature>
<dbReference type="Gene3D" id="2.40.170.20">
    <property type="entry name" value="TonB-dependent receptor, beta-barrel domain"/>
    <property type="match status" value="1"/>
</dbReference>
<dbReference type="GO" id="GO:0009279">
    <property type="term" value="C:cell outer membrane"/>
    <property type="evidence" value="ECO:0007669"/>
    <property type="project" value="UniProtKB-SubCell"/>
</dbReference>
<keyword evidence="4 8" id="KW-0812">Transmembrane</keyword>
<evidence type="ECO:0000256" key="3">
    <source>
        <dbReference type="ARBA" id="ARBA00022452"/>
    </source>
</evidence>
<dbReference type="InterPro" id="IPR000531">
    <property type="entry name" value="Beta-barrel_TonB"/>
</dbReference>
<evidence type="ECO:0000256" key="1">
    <source>
        <dbReference type="ARBA" id="ARBA00004571"/>
    </source>
</evidence>
<name>A0A3B7R3C8_9BACT</name>
<dbReference type="Gene3D" id="2.60.40.1120">
    <property type="entry name" value="Carboxypeptidase-like, regulatory domain"/>
    <property type="match status" value="1"/>
</dbReference>
<dbReference type="Gene3D" id="2.170.130.10">
    <property type="entry name" value="TonB-dependent receptor, plug domain"/>
    <property type="match status" value="1"/>
</dbReference>
<keyword evidence="14" id="KW-0675">Receptor</keyword>
<feature type="domain" description="TonB-dependent receptor plug" evidence="13">
    <location>
        <begin position="174"/>
        <end position="271"/>
    </location>
</feature>
<evidence type="ECO:0000313" key="15">
    <source>
        <dbReference type="Proteomes" id="UP000262802"/>
    </source>
</evidence>
<dbReference type="InterPro" id="IPR008969">
    <property type="entry name" value="CarboxyPept-like_regulatory"/>
</dbReference>
<dbReference type="EMBL" id="CP032317">
    <property type="protein sequence ID" value="AYA38515.1"/>
    <property type="molecule type" value="Genomic_DNA"/>
</dbReference>
<dbReference type="InterPro" id="IPR012910">
    <property type="entry name" value="Plug_dom"/>
</dbReference>
<evidence type="ECO:0000256" key="4">
    <source>
        <dbReference type="ARBA" id="ARBA00022692"/>
    </source>
</evidence>
<evidence type="ECO:0000259" key="12">
    <source>
        <dbReference type="Pfam" id="PF00593"/>
    </source>
</evidence>
<dbReference type="Proteomes" id="UP000262802">
    <property type="component" value="Chromosome"/>
</dbReference>
<evidence type="ECO:0000256" key="10">
    <source>
        <dbReference type="SAM" id="MobiDB-lite"/>
    </source>
</evidence>
<dbReference type="Pfam" id="PF00593">
    <property type="entry name" value="TonB_dep_Rec_b-barrel"/>
    <property type="match status" value="1"/>
</dbReference>
<keyword evidence="6 8" id="KW-0472">Membrane</keyword>
<dbReference type="PANTHER" id="PTHR30442">
    <property type="entry name" value="IRON III DICITRATE TRANSPORT PROTEIN FECA"/>
    <property type="match status" value="1"/>
</dbReference>
<feature type="signal peptide" evidence="11">
    <location>
        <begin position="1"/>
        <end position="43"/>
    </location>
</feature>
<feature type="region of interest" description="Disordered" evidence="10">
    <location>
        <begin position="46"/>
        <end position="69"/>
    </location>
</feature>
<feature type="chain" id="PRO_5017599376" evidence="11">
    <location>
        <begin position="44"/>
        <end position="854"/>
    </location>
</feature>
<keyword evidence="3 8" id="KW-1134">Transmembrane beta strand</keyword>
<dbReference type="PANTHER" id="PTHR30442:SF0">
    <property type="entry name" value="FE(3+) DICITRATE TRANSPORT PROTEIN FECA"/>
    <property type="match status" value="1"/>
</dbReference>
<evidence type="ECO:0000256" key="7">
    <source>
        <dbReference type="ARBA" id="ARBA00023237"/>
    </source>
</evidence>
<dbReference type="AlphaFoldDB" id="A0A3B7R3C8"/>
<keyword evidence="11" id="KW-0732">Signal</keyword>
<evidence type="ECO:0000256" key="8">
    <source>
        <dbReference type="PROSITE-ProRule" id="PRU01360"/>
    </source>
</evidence>
<dbReference type="SUPFAM" id="SSF56935">
    <property type="entry name" value="Porins"/>
    <property type="match status" value="1"/>
</dbReference>
<evidence type="ECO:0000256" key="9">
    <source>
        <dbReference type="RuleBase" id="RU003357"/>
    </source>
</evidence>
<keyword evidence="7 8" id="KW-0998">Cell outer membrane</keyword>
<dbReference type="Pfam" id="PF07715">
    <property type="entry name" value="Plug"/>
    <property type="match status" value="1"/>
</dbReference>
<dbReference type="Pfam" id="PF13620">
    <property type="entry name" value="CarboxypepD_reg"/>
    <property type="match status" value="1"/>
</dbReference>
<accession>A0A3B7R3C8</accession>
<comment type="similarity">
    <text evidence="8 9">Belongs to the TonB-dependent receptor family.</text>
</comment>
<dbReference type="InterPro" id="IPR037066">
    <property type="entry name" value="Plug_dom_sf"/>
</dbReference>
<comment type="subcellular location">
    <subcellularLocation>
        <location evidence="1 8">Cell outer membrane</location>
        <topology evidence="1 8">Multi-pass membrane protein</topology>
    </subcellularLocation>
</comment>
<dbReference type="GO" id="GO:0033214">
    <property type="term" value="P:siderophore-iron import into cell"/>
    <property type="evidence" value="ECO:0007669"/>
    <property type="project" value="TreeGrafter"/>
</dbReference>
<proteinExistence type="inferred from homology"/>
<dbReference type="SUPFAM" id="SSF49464">
    <property type="entry name" value="Carboxypeptidase regulatory domain-like"/>
    <property type="match status" value="1"/>
</dbReference>
<evidence type="ECO:0000256" key="11">
    <source>
        <dbReference type="SAM" id="SignalP"/>
    </source>
</evidence>
<evidence type="ECO:0000256" key="2">
    <source>
        <dbReference type="ARBA" id="ARBA00022448"/>
    </source>
</evidence>
<keyword evidence="5 9" id="KW-0798">TonB box</keyword>
<sequence>MELFQLILQPNSLAHIGAAFPLYMPTNPLLLSCLLAAATPALATPASSLNSLSETPGTTPERGASITGTVLDRSGQPVEGALVSVLNRSTVTDARGAFRLYGLPAGEATVTVTGLSINPITQTLTLENGKAHSLQLTIEESVRELAGVTVTAKATSFAPEVDGTTLTAGKKNEVVQLDKLDANLVMNSSRQVFAKVPGVTVWESDGSGQQINVATRGLSPNRSWEFNTRQNGMDISSDPFGYPEAYYNPPLEAVERIQIIRGGGSLQYGPQFGGLLNYELKRGPRDKKFQFETNNTVGNNGLVSSFNSLGGTVGKVNYYGYFQQRLGGAWRDNSEFNVRNAHANVQFQATSKLRLGAEISHLGYVIQQPGGLTDEQFNRGELRSSSRNRNWFSTPWTVPAFTADYQFSDRTRLSLKTFGLLGERNSIGFTGAVNVADAANPTTGLRANRQIDRDRYRNLGSELRLLTDYGLLGQQHTLAVGVRAFGANLRRQQQGRGDTNADFNLDLQAPRFGRKLHFRTRNYAAFAENIFRMGSRLTFTPGLRLEVIDNEGRGYLSLNADGSENRISQNSRRQVLLYGAGTEYRVTEQTSLYANYSRAFRPVTFGDLTPPATSDVIDPNLRDSNGFNAEVGYRGSWANVLTFDVDAFWLRYDDRIGTLRRAVPGGTAGQTQQFRTNIGTSVHKGLEAYVELDVIHALTGDQSLPHFDVYASSALVDARYTQLRTATLVSGGIQEGDLQNNRVEYAPKYTHRFGGTFAHRGFSATAQLTRVSEVFADANNTVAPNAAATTGRVPGYSVTDASATYRFAKRFTLRAGVNNVFNKYYFTRRAGGYPGPGLLPADGRTWFASVGLKL</sequence>
<evidence type="ECO:0000313" key="14">
    <source>
        <dbReference type="EMBL" id="AYA38515.1"/>
    </source>
</evidence>
<evidence type="ECO:0000256" key="6">
    <source>
        <dbReference type="ARBA" id="ARBA00023136"/>
    </source>
</evidence>
<dbReference type="KEGG" id="hyh:D3Y59_16550"/>
<evidence type="ECO:0000256" key="5">
    <source>
        <dbReference type="ARBA" id="ARBA00023077"/>
    </source>
</evidence>
<organism evidence="14 15">
    <name type="scientific">Hymenobacter oligotrophus</name>
    <dbReference type="NCBI Taxonomy" id="2319843"/>
    <lineage>
        <taxon>Bacteria</taxon>
        <taxon>Pseudomonadati</taxon>
        <taxon>Bacteroidota</taxon>
        <taxon>Cytophagia</taxon>
        <taxon>Cytophagales</taxon>
        <taxon>Hymenobacteraceae</taxon>
        <taxon>Hymenobacter</taxon>
    </lineage>
</organism>
<evidence type="ECO:0000259" key="13">
    <source>
        <dbReference type="Pfam" id="PF07715"/>
    </source>
</evidence>
<dbReference type="InterPro" id="IPR036942">
    <property type="entry name" value="Beta-barrel_TonB_sf"/>
</dbReference>
<gene>
    <name evidence="14" type="ORF">D3Y59_16550</name>
</gene>
<keyword evidence="15" id="KW-1185">Reference proteome</keyword>
<dbReference type="CDD" id="cd01347">
    <property type="entry name" value="ligand_gated_channel"/>
    <property type="match status" value="1"/>
</dbReference>
<dbReference type="PROSITE" id="PS52016">
    <property type="entry name" value="TONB_DEPENDENT_REC_3"/>
    <property type="match status" value="1"/>
</dbReference>
<reference evidence="14 15" key="1">
    <citation type="submission" date="2018-09" db="EMBL/GenBank/DDBJ databases">
        <title>Hymenobacter medium sp. nov., isolated from R2A medium.</title>
        <authorList>
            <person name="Yingchao G."/>
        </authorList>
    </citation>
    <scope>NUCLEOTIDE SEQUENCE [LARGE SCALE GENOMIC DNA]</scope>
    <source>
        <strain evidence="15">sh-6</strain>
    </source>
</reference>